<gene>
    <name evidence="1" type="ORF">P0Y65_10455</name>
</gene>
<name>A0AAJ6B1C1_9HYPH</name>
<reference evidence="1" key="1">
    <citation type="submission" date="2023-03" db="EMBL/GenBank/DDBJ databases">
        <title>Andean soil-derived lignocellulolytic bacterial consortium as a source of novel taxa and putative plastic-active enzymes.</title>
        <authorList>
            <person name="Diaz-Garcia L."/>
            <person name="Chuvochina M."/>
            <person name="Feuerriegel G."/>
            <person name="Bunk B."/>
            <person name="Sproer C."/>
            <person name="Streit W.R."/>
            <person name="Rodriguez L.M."/>
            <person name="Overmann J."/>
            <person name="Jimenez D.J."/>
        </authorList>
    </citation>
    <scope>NUCLEOTIDE SEQUENCE</scope>
    <source>
        <strain evidence="1">MAG 4196</strain>
    </source>
</reference>
<proteinExistence type="predicted"/>
<evidence type="ECO:0000313" key="1">
    <source>
        <dbReference type="EMBL" id="WEK06635.1"/>
    </source>
</evidence>
<organism evidence="1 2">
    <name type="scientific">Candidatus Devosia phytovorans</name>
    <dbReference type="NCBI Taxonomy" id="3121372"/>
    <lineage>
        <taxon>Bacteria</taxon>
        <taxon>Pseudomonadati</taxon>
        <taxon>Pseudomonadota</taxon>
        <taxon>Alphaproteobacteria</taxon>
        <taxon>Hyphomicrobiales</taxon>
        <taxon>Devosiaceae</taxon>
        <taxon>Devosia</taxon>
    </lineage>
</organism>
<sequence length="516" mass="57485">MVESDLYFAASAACLDNADSLIAAAVAVLDSGQPNIAFHLAVLALEEIGKHHFLTLNRMADLSDGSIEPFSDKQHTDHQKKLFWCFFGGMLTAQSVDPAAIRDAEKLAETLHSKRVAGLYVDVTAKAVSVPSDNVSADDAQGLLDLARARQALARSQTLREHFEDSEAELLTWFLRASGRAETRAFIFSKSSLAKLIELDDVPIWTAWLKSELDERKRSEHEAIALELARVLPKKGEKPKWRIRFRLYSVTHSIRPGPLKTWNSAMQAIQLSPVAKKPELIVDLTLHDNVPVAAVYDFGWALARHFTVALNLATLGTWWWRFAEDTTKWYERIDDLQNPAMQVVLEKGEEPLDWGKDRKALNEDDMARLMAVLTALPMPAFGPRPAMFFDYYAAGLEALASSSVHMPRAGDALIHFAAAMRMLMGQRGDLKPNDPLEPAFTKFVAARMGSFDEQPDMTEILRALDAAQNGGAPVNGPMPKMTFAGLMKAFVDWYYMVAIHPISYKDVKDKFARPDA</sequence>
<dbReference type="InterPro" id="IPR030987">
    <property type="entry name" value="AbiV"/>
</dbReference>
<dbReference type="NCBIfam" id="TIGR04498">
    <property type="entry name" value="AbiV_defense"/>
    <property type="match status" value="1"/>
</dbReference>
<dbReference type="Proteomes" id="UP001217476">
    <property type="component" value="Chromosome"/>
</dbReference>
<dbReference type="EMBL" id="CP119312">
    <property type="protein sequence ID" value="WEK06635.1"/>
    <property type="molecule type" value="Genomic_DNA"/>
</dbReference>
<protein>
    <submittedName>
        <fullName evidence="1">AbiV family abortive infection protein</fullName>
    </submittedName>
</protein>
<dbReference type="AlphaFoldDB" id="A0AAJ6B1C1"/>
<dbReference type="Pfam" id="PF18728">
    <property type="entry name" value="HEPN_AbiV"/>
    <property type="match status" value="1"/>
</dbReference>
<evidence type="ECO:0000313" key="2">
    <source>
        <dbReference type="Proteomes" id="UP001217476"/>
    </source>
</evidence>
<accession>A0AAJ6B1C1</accession>